<dbReference type="Pfam" id="PF01527">
    <property type="entry name" value="HTH_Tnp_1"/>
    <property type="match status" value="1"/>
</dbReference>
<dbReference type="InterPro" id="IPR036388">
    <property type="entry name" value="WH-like_DNA-bd_sf"/>
</dbReference>
<dbReference type="EMBL" id="BIXY01000239">
    <property type="protein sequence ID" value="GCF12052.1"/>
    <property type="molecule type" value="Genomic_DNA"/>
</dbReference>
<dbReference type="InterPro" id="IPR010921">
    <property type="entry name" value="Trp_repressor/repl_initiator"/>
</dbReference>
<keyword evidence="2" id="KW-1185">Reference proteome</keyword>
<dbReference type="Gene3D" id="1.10.10.10">
    <property type="entry name" value="Winged helix-like DNA-binding domain superfamily/Winged helix DNA-binding domain"/>
    <property type="match status" value="1"/>
</dbReference>
<dbReference type="Proteomes" id="UP000322530">
    <property type="component" value="Unassembled WGS sequence"/>
</dbReference>
<name>A0A5A5TL45_9CHLR</name>
<dbReference type="SUPFAM" id="SSF48295">
    <property type="entry name" value="TrpR-like"/>
    <property type="match status" value="1"/>
</dbReference>
<dbReference type="InterPro" id="IPR002514">
    <property type="entry name" value="Transposase_8"/>
</dbReference>
<proteinExistence type="predicted"/>
<dbReference type="GO" id="GO:0004803">
    <property type="term" value="F:transposase activity"/>
    <property type="evidence" value="ECO:0007669"/>
    <property type="project" value="InterPro"/>
</dbReference>
<dbReference type="AlphaFoldDB" id="A0A5A5TL45"/>
<evidence type="ECO:0000313" key="2">
    <source>
        <dbReference type="Proteomes" id="UP000322530"/>
    </source>
</evidence>
<dbReference type="GO" id="GO:0006313">
    <property type="term" value="P:DNA transposition"/>
    <property type="evidence" value="ECO:0007669"/>
    <property type="project" value="InterPro"/>
</dbReference>
<dbReference type="GO" id="GO:0043565">
    <property type="term" value="F:sequence-specific DNA binding"/>
    <property type="evidence" value="ECO:0007669"/>
    <property type="project" value="InterPro"/>
</dbReference>
<gene>
    <name evidence="1" type="ORF">KDI_56160</name>
</gene>
<sequence>MEKQKRKQHTAEFKAKVVKEILKEEKTISQLSSEYGVHTSQLYKWRDHALAALPQLFDDQSSKEFAEKEAGWEKEREALYAEIGRLTTQMTWLEKKSRAVFQ</sequence>
<comment type="caution">
    <text evidence="1">The sequence shown here is derived from an EMBL/GenBank/DDBJ whole genome shotgun (WGS) entry which is preliminary data.</text>
</comment>
<organism evidence="1 2">
    <name type="scientific">Dictyobacter arantiisoli</name>
    <dbReference type="NCBI Taxonomy" id="2014874"/>
    <lineage>
        <taxon>Bacteria</taxon>
        <taxon>Bacillati</taxon>
        <taxon>Chloroflexota</taxon>
        <taxon>Ktedonobacteria</taxon>
        <taxon>Ktedonobacterales</taxon>
        <taxon>Dictyobacteraceae</taxon>
        <taxon>Dictyobacter</taxon>
    </lineage>
</organism>
<evidence type="ECO:0000313" key="1">
    <source>
        <dbReference type="EMBL" id="GCF12052.1"/>
    </source>
</evidence>
<reference evidence="1 2" key="1">
    <citation type="submission" date="2019-01" db="EMBL/GenBank/DDBJ databases">
        <title>Draft genome sequence of Dictyobacter sp. Uno17.</title>
        <authorList>
            <person name="Wang C.M."/>
            <person name="Zheng Y."/>
            <person name="Sakai Y."/>
            <person name="Abe K."/>
            <person name="Yokota A."/>
            <person name="Yabe S."/>
        </authorList>
    </citation>
    <scope>NUCLEOTIDE SEQUENCE [LARGE SCALE GENOMIC DNA]</scope>
    <source>
        <strain evidence="1 2">Uno17</strain>
    </source>
</reference>
<protein>
    <submittedName>
        <fullName evidence="1">Transposase</fullName>
    </submittedName>
</protein>
<accession>A0A5A5TL45</accession>